<dbReference type="GeneTree" id="ENSGT00940000165023"/>
<dbReference type="SUPFAM" id="SSF56672">
    <property type="entry name" value="DNA/RNA polymerases"/>
    <property type="match status" value="1"/>
</dbReference>
<evidence type="ECO:0000259" key="1">
    <source>
        <dbReference type="PROSITE" id="PS50878"/>
    </source>
</evidence>
<accession>A0A8C5PWW1</accession>
<dbReference type="OrthoDB" id="416119at2759"/>
<dbReference type="CDD" id="cd01650">
    <property type="entry name" value="RT_nLTR_like"/>
    <property type="match status" value="1"/>
</dbReference>
<dbReference type="Proteomes" id="UP000694569">
    <property type="component" value="Unplaced"/>
</dbReference>
<dbReference type="AlphaFoldDB" id="A0A8C5PWW1"/>
<dbReference type="InterPro" id="IPR000477">
    <property type="entry name" value="RT_dom"/>
</dbReference>
<reference evidence="2" key="2">
    <citation type="submission" date="2025-09" db="UniProtKB">
        <authorList>
            <consortium name="Ensembl"/>
        </authorList>
    </citation>
    <scope>IDENTIFICATION</scope>
</reference>
<dbReference type="Pfam" id="PF00078">
    <property type="entry name" value="RVT_1"/>
    <property type="match status" value="1"/>
</dbReference>
<keyword evidence="3" id="KW-1185">Reference proteome</keyword>
<evidence type="ECO:0000313" key="3">
    <source>
        <dbReference type="Proteomes" id="UP000694569"/>
    </source>
</evidence>
<proteinExistence type="predicted"/>
<dbReference type="PANTHER" id="PTHR31635:SF196">
    <property type="entry name" value="REVERSE TRANSCRIPTASE DOMAIN-CONTAINING PROTEIN-RELATED"/>
    <property type="match status" value="1"/>
</dbReference>
<organism evidence="2 3">
    <name type="scientific">Leptobrachium leishanense</name>
    <name type="common">Leishan spiny toad</name>
    <dbReference type="NCBI Taxonomy" id="445787"/>
    <lineage>
        <taxon>Eukaryota</taxon>
        <taxon>Metazoa</taxon>
        <taxon>Chordata</taxon>
        <taxon>Craniata</taxon>
        <taxon>Vertebrata</taxon>
        <taxon>Euteleostomi</taxon>
        <taxon>Amphibia</taxon>
        <taxon>Batrachia</taxon>
        <taxon>Anura</taxon>
        <taxon>Pelobatoidea</taxon>
        <taxon>Megophryidae</taxon>
        <taxon>Leptobrachium</taxon>
    </lineage>
</organism>
<name>A0A8C5PWW1_9ANUR</name>
<reference evidence="2" key="1">
    <citation type="submission" date="2025-08" db="UniProtKB">
        <authorList>
            <consortium name="Ensembl"/>
        </authorList>
    </citation>
    <scope>IDENTIFICATION</scope>
</reference>
<evidence type="ECO:0000313" key="2">
    <source>
        <dbReference type="Ensembl" id="ENSLLEP00000028642.1"/>
    </source>
</evidence>
<protein>
    <recommendedName>
        <fullName evidence="1">Reverse transcriptase domain-containing protein</fullName>
    </recommendedName>
</protein>
<dbReference type="InterPro" id="IPR043502">
    <property type="entry name" value="DNA/RNA_pol_sf"/>
</dbReference>
<sequence>MRHFCPGRYEGPGPDGFSGGYYKALRPELVPFLTSVFNDCAEGGSLHPDLLVANIALIPKEGRDPAAVESYRPISLINFDAKIFAKVLANRLSPLLHDLVHPDQVGFVPNRQLFDNTRRNADLIWWLSSRATPSLILSLDAEKAFDRVEWPFLFATLSRLGLPDFYVNMVRALYSGMSAQVRVPGSSPIRFPICNGTRQGCPLSPLLFLLSLEPLLAAIRGHPEIRGVQVGGESFTVSAYADDILLTLTDPISSLSHLRPVLSDFGEIAGFRINYTKSCAMPLYMSHTDAASIESGFGFRLAPSELSYLGI</sequence>
<feature type="domain" description="Reverse transcriptase" evidence="1">
    <location>
        <begin position="39"/>
        <end position="311"/>
    </location>
</feature>
<dbReference type="Ensembl" id="ENSLLET00000029756.1">
    <property type="protein sequence ID" value="ENSLLEP00000028642.1"/>
    <property type="gene ID" value="ENSLLEG00000018199.1"/>
</dbReference>
<dbReference type="PANTHER" id="PTHR31635">
    <property type="entry name" value="REVERSE TRANSCRIPTASE DOMAIN-CONTAINING PROTEIN-RELATED"/>
    <property type="match status" value="1"/>
</dbReference>
<dbReference type="PROSITE" id="PS50878">
    <property type="entry name" value="RT_POL"/>
    <property type="match status" value="1"/>
</dbReference>